<evidence type="ECO:0000259" key="1">
    <source>
        <dbReference type="Pfam" id="PF12867"/>
    </source>
</evidence>
<comment type="caution">
    <text evidence="2">The sequence shown here is derived from an EMBL/GenBank/DDBJ whole genome shotgun (WGS) entry which is preliminary data.</text>
</comment>
<dbReference type="InterPro" id="IPR024775">
    <property type="entry name" value="DinB-like"/>
</dbReference>
<dbReference type="SUPFAM" id="SSF109854">
    <property type="entry name" value="DinB/YfiT-like putative metalloenzymes"/>
    <property type="match status" value="1"/>
</dbReference>
<reference evidence="2 3" key="1">
    <citation type="submission" date="2022-04" db="EMBL/GenBank/DDBJ databases">
        <title>Spirosoma sp. strain RP8 genome sequencing and assembly.</title>
        <authorList>
            <person name="Jung Y."/>
        </authorList>
    </citation>
    <scope>NUCLEOTIDE SEQUENCE [LARGE SCALE GENOMIC DNA]</scope>
    <source>
        <strain evidence="2 3">RP8</strain>
    </source>
</reference>
<organism evidence="2 3">
    <name type="scientific">Spirosoma liriopis</name>
    <dbReference type="NCBI Taxonomy" id="2937440"/>
    <lineage>
        <taxon>Bacteria</taxon>
        <taxon>Pseudomonadati</taxon>
        <taxon>Bacteroidota</taxon>
        <taxon>Cytophagia</taxon>
        <taxon>Cytophagales</taxon>
        <taxon>Cytophagaceae</taxon>
        <taxon>Spirosoma</taxon>
    </lineage>
</organism>
<gene>
    <name evidence="2" type="ORF">M0L20_20280</name>
</gene>
<dbReference type="Gene3D" id="1.20.120.450">
    <property type="entry name" value="dinb family like domain"/>
    <property type="match status" value="1"/>
</dbReference>
<proteinExistence type="predicted"/>
<dbReference type="InterPro" id="IPR034660">
    <property type="entry name" value="DinB/YfiT-like"/>
</dbReference>
<dbReference type="Proteomes" id="UP001202180">
    <property type="component" value="Unassembled WGS sequence"/>
</dbReference>
<evidence type="ECO:0000313" key="3">
    <source>
        <dbReference type="Proteomes" id="UP001202180"/>
    </source>
</evidence>
<sequence>MLIFTAQSTGAALLVSPMTTEPTDPTRYPIGLWQSQDTYTVAEIRQLVDQIATLPDAYALVLANVSTADLSRQYRPGSWTVQQLVHHVADTHMLHFMRLKNALTAPDTVGVMADVNAWAALIEGQHAPIADSLILLKGIHQRIAFLVGTLLPDQLAITYYHPVRQRHLTLAQALSVIVWHAEHHLAHIRLALQVA</sequence>
<keyword evidence="3" id="KW-1185">Reference proteome</keyword>
<dbReference type="RefSeq" id="WP_248478765.1">
    <property type="nucleotide sequence ID" value="NZ_JALPRF010000003.1"/>
</dbReference>
<accession>A0ABT0HQG1</accession>
<dbReference type="Pfam" id="PF12867">
    <property type="entry name" value="DinB_2"/>
    <property type="match status" value="1"/>
</dbReference>
<dbReference type="EMBL" id="JALPRF010000003">
    <property type="protein sequence ID" value="MCK8494215.1"/>
    <property type="molecule type" value="Genomic_DNA"/>
</dbReference>
<evidence type="ECO:0000313" key="2">
    <source>
        <dbReference type="EMBL" id="MCK8494215.1"/>
    </source>
</evidence>
<name>A0ABT0HQG1_9BACT</name>
<feature type="domain" description="DinB-like" evidence="1">
    <location>
        <begin position="53"/>
        <end position="188"/>
    </location>
</feature>
<protein>
    <submittedName>
        <fullName evidence="2">DinB family protein</fullName>
    </submittedName>
</protein>